<evidence type="ECO:0000256" key="9">
    <source>
        <dbReference type="ARBA" id="ARBA00022824"/>
    </source>
</evidence>
<keyword evidence="11" id="KW-0496">Mitochondrion</keyword>
<dbReference type="Pfam" id="PF04548">
    <property type="entry name" value="AIG1"/>
    <property type="match status" value="1"/>
</dbReference>
<comment type="subcellular location">
    <subcellularLocation>
        <location evidence="3">Cytoplasm</location>
        <location evidence="3">Cytosol</location>
    </subcellularLocation>
    <subcellularLocation>
        <location evidence="2">Endoplasmic reticulum</location>
    </subcellularLocation>
    <subcellularLocation>
        <location evidence="4">Golgi apparatus</location>
    </subcellularLocation>
    <subcellularLocation>
        <location evidence="1">Mitochondrion</location>
    </subcellularLocation>
</comment>
<accession>A0A672RI95</accession>
<dbReference type="AlphaFoldDB" id="A0A672RI95"/>
<evidence type="ECO:0000256" key="7">
    <source>
        <dbReference type="ARBA" id="ARBA00022737"/>
    </source>
</evidence>
<evidence type="ECO:0000256" key="2">
    <source>
        <dbReference type="ARBA" id="ARBA00004240"/>
    </source>
</evidence>
<comment type="similarity">
    <text evidence="5">Belongs to the TRAFAC class TrmE-Era-EngA-EngB-Septin-like GTPase superfamily. AIG1/Toc34/Toc159-like paraseptin GTPase family. IAN subfamily.</text>
</comment>
<evidence type="ECO:0000256" key="15">
    <source>
        <dbReference type="ARBA" id="ARBA00077278"/>
    </source>
</evidence>
<comment type="function">
    <text evidence="13">Exerts an anti-apoptotic effect in the immune system and is involved in responses to infections.</text>
</comment>
<reference evidence="17" key="1">
    <citation type="submission" date="2025-08" db="UniProtKB">
        <authorList>
            <consortium name="Ensembl"/>
        </authorList>
    </citation>
    <scope>IDENTIFICATION</scope>
</reference>
<evidence type="ECO:0000256" key="1">
    <source>
        <dbReference type="ARBA" id="ARBA00004173"/>
    </source>
</evidence>
<sequence>GKSSTGNSILAAGSDLSFTANKRTTQCMNETFTVAGRQVTVVDTPGWWMNYFTQDSSAFDKEEIVKSVYWCPPGPHAFLLVVRVDRSFTEIYRRALEEHIELISKDVWNHSIVLFTFGDWLGDTTIEQYIESECKTLQWLVERCGNRYHVLNNKSLGNKFQITELLEKIEEMTAGSHLETDESLFKEMKRKQQAEEDSAKIRRENVLRRKQSLRAFKSKSQTFQHHLINYTVIQNLILN</sequence>
<dbReference type="GO" id="GO:0005829">
    <property type="term" value="C:cytosol"/>
    <property type="evidence" value="ECO:0007669"/>
    <property type="project" value="UniProtKB-SubCell"/>
</dbReference>
<evidence type="ECO:0000313" key="18">
    <source>
        <dbReference type="Proteomes" id="UP000472262"/>
    </source>
</evidence>
<evidence type="ECO:0000256" key="11">
    <source>
        <dbReference type="ARBA" id="ARBA00023128"/>
    </source>
</evidence>
<dbReference type="GO" id="GO:0005739">
    <property type="term" value="C:mitochondrion"/>
    <property type="evidence" value="ECO:0007669"/>
    <property type="project" value="UniProtKB-SubCell"/>
</dbReference>
<evidence type="ECO:0000256" key="10">
    <source>
        <dbReference type="ARBA" id="ARBA00023034"/>
    </source>
</evidence>
<dbReference type="FunFam" id="3.40.50.300:FF:000536">
    <property type="entry name" value="GTPase IMAP family member 8"/>
    <property type="match status" value="1"/>
</dbReference>
<name>A0A672RI95_SINGR</name>
<dbReference type="Ensembl" id="ENSSGRT00000094303.1">
    <property type="protein sequence ID" value="ENSSGRP00000088596.1"/>
    <property type="gene ID" value="ENSSGRG00000044462.1"/>
</dbReference>
<feature type="domain" description="AIG1-type G" evidence="16">
    <location>
        <begin position="1"/>
        <end position="193"/>
    </location>
</feature>
<reference evidence="17" key="2">
    <citation type="submission" date="2025-09" db="UniProtKB">
        <authorList>
            <consortium name="Ensembl"/>
        </authorList>
    </citation>
    <scope>IDENTIFICATION</scope>
</reference>
<dbReference type="GO" id="GO:0005783">
    <property type="term" value="C:endoplasmic reticulum"/>
    <property type="evidence" value="ECO:0007669"/>
    <property type="project" value="UniProtKB-SubCell"/>
</dbReference>
<dbReference type="OMA" id="ACEHGEP"/>
<evidence type="ECO:0000256" key="5">
    <source>
        <dbReference type="ARBA" id="ARBA00008535"/>
    </source>
</evidence>
<dbReference type="PANTHER" id="PTHR10903:SF179">
    <property type="entry name" value="GTPASE IMAP FAMILY MEMBER 8"/>
    <property type="match status" value="1"/>
</dbReference>
<keyword evidence="7" id="KW-0677">Repeat</keyword>
<dbReference type="InParanoid" id="A0A672RI95"/>
<keyword evidence="10" id="KW-0333">Golgi apparatus</keyword>
<evidence type="ECO:0000256" key="8">
    <source>
        <dbReference type="ARBA" id="ARBA00022741"/>
    </source>
</evidence>
<evidence type="ECO:0000256" key="4">
    <source>
        <dbReference type="ARBA" id="ARBA00004555"/>
    </source>
</evidence>
<dbReference type="Proteomes" id="UP000472262">
    <property type="component" value="Unassembled WGS sequence"/>
</dbReference>
<keyword evidence="8" id="KW-0547">Nucleotide-binding</keyword>
<keyword evidence="9" id="KW-0256">Endoplasmic reticulum</keyword>
<dbReference type="InterPro" id="IPR027417">
    <property type="entry name" value="P-loop_NTPase"/>
</dbReference>
<evidence type="ECO:0000256" key="13">
    <source>
        <dbReference type="ARBA" id="ARBA00056809"/>
    </source>
</evidence>
<protein>
    <recommendedName>
        <fullName evidence="14">GTPase IMAP family member 8</fullName>
    </recommendedName>
    <alternativeName>
        <fullName evidence="15">Immune-associated nucleotide-binding protein 9</fullName>
    </alternativeName>
</protein>
<dbReference type="PROSITE" id="PS51720">
    <property type="entry name" value="G_AIG1"/>
    <property type="match status" value="1"/>
</dbReference>
<proteinExistence type="inferred from homology"/>
<keyword evidence="12" id="KW-0342">GTP-binding</keyword>
<evidence type="ECO:0000256" key="14">
    <source>
        <dbReference type="ARBA" id="ARBA00073539"/>
    </source>
</evidence>
<dbReference type="InterPro" id="IPR006703">
    <property type="entry name" value="G_AIG1"/>
</dbReference>
<evidence type="ECO:0000256" key="3">
    <source>
        <dbReference type="ARBA" id="ARBA00004514"/>
    </source>
</evidence>
<evidence type="ECO:0000256" key="12">
    <source>
        <dbReference type="ARBA" id="ARBA00023134"/>
    </source>
</evidence>
<dbReference type="PANTHER" id="PTHR10903">
    <property type="entry name" value="GTPASE, IMAP FAMILY MEMBER-RELATED"/>
    <property type="match status" value="1"/>
</dbReference>
<evidence type="ECO:0000259" key="16">
    <source>
        <dbReference type="PROSITE" id="PS51720"/>
    </source>
</evidence>
<evidence type="ECO:0000256" key="6">
    <source>
        <dbReference type="ARBA" id="ARBA00022490"/>
    </source>
</evidence>
<dbReference type="Gene3D" id="3.40.50.300">
    <property type="entry name" value="P-loop containing nucleotide triphosphate hydrolases"/>
    <property type="match status" value="1"/>
</dbReference>
<dbReference type="SUPFAM" id="SSF52540">
    <property type="entry name" value="P-loop containing nucleoside triphosphate hydrolases"/>
    <property type="match status" value="1"/>
</dbReference>
<organism evidence="17 18">
    <name type="scientific">Sinocyclocheilus grahami</name>
    <name type="common">Dianchi golden-line fish</name>
    <name type="synonym">Barbus grahami</name>
    <dbReference type="NCBI Taxonomy" id="75366"/>
    <lineage>
        <taxon>Eukaryota</taxon>
        <taxon>Metazoa</taxon>
        <taxon>Chordata</taxon>
        <taxon>Craniata</taxon>
        <taxon>Vertebrata</taxon>
        <taxon>Euteleostomi</taxon>
        <taxon>Actinopterygii</taxon>
        <taxon>Neopterygii</taxon>
        <taxon>Teleostei</taxon>
        <taxon>Ostariophysi</taxon>
        <taxon>Cypriniformes</taxon>
        <taxon>Cyprinidae</taxon>
        <taxon>Cyprininae</taxon>
        <taxon>Sinocyclocheilus</taxon>
    </lineage>
</organism>
<keyword evidence="18" id="KW-1185">Reference proteome</keyword>
<dbReference type="InterPro" id="IPR045058">
    <property type="entry name" value="GIMA/IAN/Toc"/>
</dbReference>
<keyword evidence="6" id="KW-0963">Cytoplasm</keyword>
<evidence type="ECO:0000313" key="17">
    <source>
        <dbReference type="Ensembl" id="ENSSGRP00000088596.1"/>
    </source>
</evidence>
<dbReference type="GO" id="GO:0005525">
    <property type="term" value="F:GTP binding"/>
    <property type="evidence" value="ECO:0007669"/>
    <property type="project" value="UniProtKB-KW"/>
</dbReference>
<dbReference type="GO" id="GO:0005794">
    <property type="term" value="C:Golgi apparatus"/>
    <property type="evidence" value="ECO:0007669"/>
    <property type="project" value="UniProtKB-SubCell"/>
</dbReference>